<accession>A0A7W3P825</accession>
<feature type="transmembrane region" description="Helical" evidence="1">
    <location>
        <begin position="170"/>
        <end position="186"/>
    </location>
</feature>
<dbReference type="Pfam" id="PF09925">
    <property type="entry name" value="DUF2157"/>
    <property type="match status" value="1"/>
</dbReference>
<feature type="transmembrane region" description="Helical" evidence="1">
    <location>
        <begin position="310"/>
        <end position="331"/>
    </location>
</feature>
<evidence type="ECO:0000313" key="3">
    <source>
        <dbReference type="EMBL" id="MBA8801956.1"/>
    </source>
</evidence>
<keyword evidence="1" id="KW-1133">Transmembrane helix</keyword>
<dbReference type="RefSeq" id="WP_182536119.1">
    <property type="nucleotide sequence ID" value="NZ_JACGXA010000001.1"/>
</dbReference>
<feature type="transmembrane region" description="Helical" evidence="1">
    <location>
        <begin position="192"/>
        <end position="211"/>
    </location>
</feature>
<evidence type="ECO:0000256" key="1">
    <source>
        <dbReference type="SAM" id="Phobius"/>
    </source>
</evidence>
<protein>
    <submittedName>
        <fullName evidence="3">Putative membrane protein</fullName>
    </submittedName>
</protein>
<sequence length="399" mass="41235">MTTDAPARGQVPVSPGQLEWLTHEIGTWQGEGLLTEAQAAAITGRYRASRRFSVGRLLLTLGAMFVGVGLIWLVAANLDTLSPLGRFVAVAAIWLAVLVTGEVLARRRAGHPAIPAAVVGAVRLLAALAFGAVVLQAADSLDATTQTGLAGYWALGALVHAYAVRATMPLLVGIATGSFWFVTRMGDDPSGLAAVLCLTGSAVLAVSLAVVHQRWLRGFVAPWREAGALLALVGLFVAALPFVDAARFAWTPALGMVVAAAGAAAVAALVLASGTDRFEPLGALAVSAVAVVLVLWDAGSDTDAPLTTGAVLHAVLSVVVYVLTAVAVAVLGTLRDSWRLTGLATAALVVFTTFQSFAVFARVVTGAWLFLLLGLVFLATGVLFDRARREIAANLEDAD</sequence>
<proteinExistence type="predicted"/>
<name>A0A7W3P825_9ACTN</name>
<organism evidence="3 4">
    <name type="scientific">Nocardioides ginsengisegetis</name>
    <dbReference type="NCBI Taxonomy" id="661491"/>
    <lineage>
        <taxon>Bacteria</taxon>
        <taxon>Bacillati</taxon>
        <taxon>Actinomycetota</taxon>
        <taxon>Actinomycetes</taxon>
        <taxon>Propionibacteriales</taxon>
        <taxon>Nocardioidaceae</taxon>
        <taxon>Nocardioides</taxon>
    </lineage>
</organism>
<feature type="transmembrane region" description="Helical" evidence="1">
    <location>
        <begin position="343"/>
        <end position="361"/>
    </location>
</feature>
<feature type="transmembrane region" description="Helical" evidence="1">
    <location>
        <begin position="249"/>
        <end position="271"/>
    </location>
</feature>
<keyword evidence="1" id="KW-0472">Membrane</keyword>
<reference evidence="3 4" key="1">
    <citation type="submission" date="2020-07" db="EMBL/GenBank/DDBJ databases">
        <title>Sequencing the genomes of 1000 actinobacteria strains.</title>
        <authorList>
            <person name="Klenk H.-P."/>
        </authorList>
    </citation>
    <scope>NUCLEOTIDE SEQUENCE [LARGE SCALE GENOMIC DNA]</scope>
    <source>
        <strain evidence="3 4">DSM 21349</strain>
    </source>
</reference>
<keyword evidence="1" id="KW-0812">Transmembrane</keyword>
<feature type="transmembrane region" description="Helical" evidence="1">
    <location>
        <begin position="367"/>
        <end position="384"/>
    </location>
</feature>
<feature type="transmembrane region" description="Helical" evidence="1">
    <location>
        <begin position="87"/>
        <end position="105"/>
    </location>
</feature>
<dbReference type="Proteomes" id="UP000580910">
    <property type="component" value="Unassembled WGS sequence"/>
</dbReference>
<dbReference type="AlphaFoldDB" id="A0A7W3P825"/>
<keyword evidence="4" id="KW-1185">Reference proteome</keyword>
<feature type="transmembrane region" description="Helical" evidence="1">
    <location>
        <begin position="278"/>
        <end position="298"/>
    </location>
</feature>
<feature type="domain" description="DUF2157" evidence="2">
    <location>
        <begin position="27"/>
        <end position="168"/>
    </location>
</feature>
<evidence type="ECO:0000259" key="2">
    <source>
        <dbReference type="Pfam" id="PF09925"/>
    </source>
</evidence>
<dbReference type="InterPro" id="IPR018677">
    <property type="entry name" value="DUF2157"/>
</dbReference>
<feature type="transmembrane region" description="Helical" evidence="1">
    <location>
        <begin position="117"/>
        <end position="137"/>
    </location>
</feature>
<feature type="transmembrane region" description="Helical" evidence="1">
    <location>
        <begin position="54"/>
        <end position="75"/>
    </location>
</feature>
<evidence type="ECO:0000313" key="4">
    <source>
        <dbReference type="Proteomes" id="UP000580910"/>
    </source>
</evidence>
<comment type="caution">
    <text evidence="3">The sequence shown here is derived from an EMBL/GenBank/DDBJ whole genome shotgun (WGS) entry which is preliminary data.</text>
</comment>
<gene>
    <name evidence="3" type="ORF">FB382_000247</name>
</gene>
<dbReference type="EMBL" id="JACGXA010000001">
    <property type="protein sequence ID" value="MBA8801956.1"/>
    <property type="molecule type" value="Genomic_DNA"/>
</dbReference>